<dbReference type="RefSeq" id="WP_307335957.1">
    <property type="nucleotide sequence ID" value="NZ_JAUSUQ010000002.1"/>
</dbReference>
<protein>
    <recommendedName>
        <fullName evidence="3">YrzI family small protein</fullName>
    </recommendedName>
</protein>
<organism evidence="1 2">
    <name type="scientific">Caldalkalibacillus uzonensis</name>
    <dbReference type="NCBI Taxonomy" id="353224"/>
    <lineage>
        <taxon>Bacteria</taxon>
        <taxon>Bacillati</taxon>
        <taxon>Bacillota</taxon>
        <taxon>Bacilli</taxon>
        <taxon>Bacillales</taxon>
        <taxon>Bacillaceae</taxon>
        <taxon>Caldalkalibacillus</taxon>
    </lineage>
</organism>
<evidence type="ECO:0000313" key="2">
    <source>
        <dbReference type="Proteomes" id="UP001232445"/>
    </source>
</evidence>
<dbReference type="EMBL" id="JAUSUQ010000002">
    <property type="protein sequence ID" value="MDQ0338120.1"/>
    <property type="molecule type" value="Genomic_DNA"/>
</dbReference>
<gene>
    <name evidence="1" type="ORF">J2S00_000903</name>
</gene>
<evidence type="ECO:0008006" key="3">
    <source>
        <dbReference type="Google" id="ProtNLM"/>
    </source>
</evidence>
<evidence type="ECO:0000313" key="1">
    <source>
        <dbReference type="EMBL" id="MDQ0338120.1"/>
    </source>
</evidence>
<proteinExistence type="predicted"/>
<comment type="caution">
    <text evidence="1">The sequence shown here is derived from an EMBL/GenBank/DDBJ whole genome shotgun (WGS) entry which is preliminary data.</text>
</comment>
<reference evidence="1 2" key="1">
    <citation type="submission" date="2023-07" db="EMBL/GenBank/DDBJ databases">
        <title>Genomic Encyclopedia of Type Strains, Phase IV (KMG-IV): sequencing the most valuable type-strain genomes for metagenomic binning, comparative biology and taxonomic classification.</title>
        <authorList>
            <person name="Goeker M."/>
        </authorList>
    </citation>
    <scope>NUCLEOTIDE SEQUENCE [LARGE SCALE GENOMIC DNA]</scope>
    <source>
        <strain evidence="1 2">DSM 17740</strain>
    </source>
</reference>
<sequence length="49" mass="6049">MVIPFFSFVIEIKVKKAQKRVVQSLNDHDHMDQLVEKCKQEFYTYHRFF</sequence>
<keyword evidence="2" id="KW-1185">Reference proteome</keyword>
<dbReference type="Proteomes" id="UP001232445">
    <property type="component" value="Unassembled WGS sequence"/>
</dbReference>
<name>A0ABU0CNY0_9BACI</name>
<accession>A0ABU0CNY0</accession>